<name>A0AAV7FEL4_ARIFI</name>
<proteinExistence type="predicted"/>
<protein>
    <recommendedName>
        <fullName evidence="6">SWIM-type domain-containing protein</fullName>
    </recommendedName>
</protein>
<dbReference type="AlphaFoldDB" id="A0AAV7FEL4"/>
<dbReference type="SMART" id="SM00575">
    <property type="entry name" value="ZnF_PMZ"/>
    <property type="match status" value="1"/>
</dbReference>
<dbReference type="InterPro" id="IPR007527">
    <property type="entry name" value="Znf_SWIM"/>
</dbReference>
<gene>
    <name evidence="7" type="ORF">H6P81_002789</name>
</gene>
<accession>A0AAV7FEL4</accession>
<evidence type="ECO:0000256" key="3">
    <source>
        <dbReference type="ARBA" id="ARBA00022833"/>
    </source>
</evidence>
<dbReference type="InterPro" id="IPR006564">
    <property type="entry name" value="Znf_PMZ"/>
</dbReference>
<evidence type="ECO:0000256" key="1">
    <source>
        <dbReference type="ARBA" id="ARBA00022723"/>
    </source>
</evidence>
<comment type="caution">
    <text evidence="7">The sequence shown here is derived from an EMBL/GenBank/DDBJ whole genome shotgun (WGS) entry which is preliminary data.</text>
</comment>
<evidence type="ECO:0000313" key="7">
    <source>
        <dbReference type="EMBL" id="KAG9458281.1"/>
    </source>
</evidence>
<dbReference type="PROSITE" id="PS50966">
    <property type="entry name" value="ZF_SWIM"/>
    <property type="match status" value="1"/>
</dbReference>
<keyword evidence="1" id="KW-0479">Metal-binding</keyword>
<organism evidence="7 8">
    <name type="scientific">Aristolochia fimbriata</name>
    <name type="common">White veined hardy Dutchman's pipe vine</name>
    <dbReference type="NCBI Taxonomy" id="158543"/>
    <lineage>
        <taxon>Eukaryota</taxon>
        <taxon>Viridiplantae</taxon>
        <taxon>Streptophyta</taxon>
        <taxon>Embryophyta</taxon>
        <taxon>Tracheophyta</taxon>
        <taxon>Spermatophyta</taxon>
        <taxon>Magnoliopsida</taxon>
        <taxon>Magnoliidae</taxon>
        <taxon>Piperales</taxon>
        <taxon>Aristolochiaceae</taxon>
        <taxon>Aristolochia</taxon>
    </lineage>
</organism>
<feature type="region of interest" description="Disordered" evidence="5">
    <location>
        <begin position="526"/>
        <end position="557"/>
    </location>
</feature>
<keyword evidence="2 4" id="KW-0863">Zinc-finger</keyword>
<keyword evidence="3" id="KW-0862">Zinc</keyword>
<dbReference type="EMBL" id="JAINDJ010000002">
    <property type="protein sequence ID" value="KAG9458281.1"/>
    <property type="molecule type" value="Genomic_DNA"/>
</dbReference>
<evidence type="ECO:0000256" key="4">
    <source>
        <dbReference type="PROSITE-ProRule" id="PRU00325"/>
    </source>
</evidence>
<dbReference type="Proteomes" id="UP000825729">
    <property type="component" value="Unassembled WGS sequence"/>
</dbReference>
<dbReference type="GO" id="GO:0008270">
    <property type="term" value="F:zinc ion binding"/>
    <property type="evidence" value="ECO:0007669"/>
    <property type="project" value="UniProtKB-KW"/>
</dbReference>
<evidence type="ECO:0000256" key="5">
    <source>
        <dbReference type="SAM" id="MobiDB-lite"/>
    </source>
</evidence>
<sequence length="578" mass="65975">MYTPVLDDISLESGLGMVKHDFQSMLVLLLKRGTYPYEMYNRRSLENLGETGEGALIQFRGRAPAERDERVEGPIVVSSTKKVVVDEIIIEFRESSEDPNDIYSGEDACSDPDEIEEEKEIEIPLPNMGVPPLEENDEPYPNSWIREMDMDAGYMNTMVPGVDEDHVPPPVSVGVGQRRERDTQITTHLCPLVDVHLWIAVEGHLHVVAYGGGIFQTGEHKVNILLKECTCRSFQIYQISCIHALAVCGVIYYDFHQLTSEYYHASINLRVYERAFDVPRRRSSWVQEGPEVVMTDTPLLFDKDSHRSETIWHGEVSAFWWNVRRTNATNPCGNLILYMIELNHQRNYQVTPLEDVEHVTRISRKGRAGEDWAAYHRDYIVRWQARAETVVTGSRAHTPRHAPSEYMTWYFSVTRQFVSPPPTEPAMVYHARGYTKEALYTFFVSELGLVRNVVEHVQCGEAMDPLLADPYMVEIGHYCQSILHSLPLLEGMIVGGDLSRGRRARRWSISETTLRVEDPDELPIISEPTVPDLLPVQTPELEPEQPPEPQPDRHPPICRIYTRRQKKAIGAPDPSSAL</sequence>
<keyword evidence="8" id="KW-1185">Reference proteome</keyword>
<feature type="domain" description="SWIM-type" evidence="6">
    <location>
        <begin position="220"/>
        <end position="252"/>
    </location>
</feature>
<reference evidence="7 8" key="1">
    <citation type="submission" date="2021-07" db="EMBL/GenBank/DDBJ databases">
        <title>The Aristolochia fimbriata genome: insights into angiosperm evolution, floral development and chemical biosynthesis.</title>
        <authorList>
            <person name="Jiao Y."/>
        </authorList>
    </citation>
    <scope>NUCLEOTIDE SEQUENCE [LARGE SCALE GENOMIC DNA]</scope>
    <source>
        <strain evidence="7">IBCAS-2021</strain>
        <tissue evidence="7">Leaf</tissue>
    </source>
</reference>
<evidence type="ECO:0000259" key="6">
    <source>
        <dbReference type="PROSITE" id="PS50966"/>
    </source>
</evidence>
<dbReference type="Pfam" id="PF04434">
    <property type="entry name" value="SWIM"/>
    <property type="match status" value="1"/>
</dbReference>
<evidence type="ECO:0000313" key="8">
    <source>
        <dbReference type="Proteomes" id="UP000825729"/>
    </source>
</evidence>
<evidence type="ECO:0000256" key="2">
    <source>
        <dbReference type="ARBA" id="ARBA00022771"/>
    </source>
</evidence>